<evidence type="ECO:0000259" key="4">
    <source>
        <dbReference type="PROSITE" id="PS50949"/>
    </source>
</evidence>
<dbReference type="GO" id="GO:0003700">
    <property type="term" value="F:DNA-binding transcription factor activity"/>
    <property type="evidence" value="ECO:0007669"/>
    <property type="project" value="InterPro"/>
</dbReference>
<dbReference type="RefSeq" id="WP_011583772.1">
    <property type="nucleotide sequence ID" value="NC_008255.1"/>
</dbReference>
<dbReference type="SMART" id="SM00895">
    <property type="entry name" value="FCD"/>
    <property type="match status" value="1"/>
</dbReference>
<evidence type="ECO:0000256" key="3">
    <source>
        <dbReference type="ARBA" id="ARBA00023163"/>
    </source>
</evidence>
<dbReference type="SUPFAM" id="SSF46785">
    <property type="entry name" value="Winged helix' DNA-binding domain"/>
    <property type="match status" value="1"/>
</dbReference>
<dbReference type="InterPro" id="IPR011711">
    <property type="entry name" value="GntR_C"/>
</dbReference>
<name>A0A6N4SMZ3_CYTH3</name>
<dbReference type="InterPro" id="IPR036388">
    <property type="entry name" value="WH-like_DNA-bd_sf"/>
</dbReference>
<dbReference type="OrthoDB" id="9799482at2"/>
<dbReference type="PANTHER" id="PTHR43537:SF47">
    <property type="entry name" value="REGULATORY PROTEIN GNTR HTH"/>
    <property type="match status" value="1"/>
</dbReference>
<dbReference type="InterPro" id="IPR000524">
    <property type="entry name" value="Tscrpt_reg_HTH_GntR"/>
</dbReference>
<dbReference type="GO" id="GO:0003677">
    <property type="term" value="F:DNA binding"/>
    <property type="evidence" value="ECO:0007669"/>
    <property type="project" value="UniProtKB-KW"/>
</dbReference>
<dbReference type="KEGG" id="chu:CHU_0366"/>
<dbReference type="EMBL" id="CP000383">
    <property type="protein sequence ID" value="ABG57656.1"/>
    <property type="molecule type" value="Genomic_DNA"/>
</dbReference>
<evidence type="ECO:0000256" key="2">
    <source>
        <dbReference type="ARBA" id="ARBA00023125"/>
    </source>
</evidence>
<dbReference type="AlphaFoldDB" id="A0A6N4SMZ3"/>
<dbReference type="PANTHER" id="PTHR43537">
    <property type="entry name" value="TRANSCRIPTIONAL REGULATOR, GNTR FAMILY"/>
    <property type="match status" value="1"/>
</dbReference>
<proteinExistence type="predicted"/>
<dbReference type="PRINTS" id="PR00035">
    <property type="entry name" value="HTHGNTR"/>
</dbReference>
<dbReference type="CDD" id="cd07377">
    <property type="entry name" value="WHTH_GntR"/>
    <property type="match status" value="1"/>
</dbReference>
<keyword evidence="3" id="KW-0804">Transcription</keyword>
<dbReference type="InterPro" id="IPR008920">
    <property type="entry name" value="TF_FadR/GntR_C"/>
</dbReference>
<reference evidence="5 6" key="1">
    <citation type="journal article" date="2007" name="Appl. Environ. Microbiol.">
        <title>Genome sequence of the cellulolytic gliding bacterium Cytophaga hutchinsonii.</title>
        <authorList>
            <person name="Xie G."/>
            <person name="Bruce D.C."/>
            <person name="Challacombe J.F."/>
            <person name="Chertkov O."/>
            <person name="Detter J.C."/>
            <person name="Gilna P."/>
            <person name="Han C.S."/>
            <person name="Lucas S."/>
            <person name="Misra M."/>
            <person name="Myers G.L."/>
            <person name="Richardson P."/>
            <person name="Tapia R."/>
            <person name="Thayer N."/>
            <person name="Thompson L.S."/>
            <person name="Brettin T.S."/>
            <person name="Henrissat B."/>
            <person name="Wilson D.B."/>
            <person name="McBride M.J."/>
        </authorList>
    </citation>
    <scope>NUCLEOTIDE SEQUENCE [LARGE SCALE GENOMIC DNA]</scope>
    <source>
        <strain evidence="6">ATCC 33406 / DSM 1761 / CIP 103989 / NBRC 15051 / NCIMB 9469 / D465</strain>
    </source>
</reference>
<accession>A0A6N4SMZ3</accession>
<gene>
    <name evidence="5" type="primary">pdhR</name>
    <name evidence="5" type="ordered locus">CHU_0366</name>
</gene>
<protein>
    <submittedName>
        <fullName evidence="5">Transcriptional regulator, GntR family</fullName>
    </submittedName>
</protein>
<dbReference type="Gene3D" id="1.10.10.10">
    <property type="entry name" value="Winged helix-like DNA-binding domain superfamily/Winged helix DNA-binding domain"/>
    <property type="match status" value="1"/>
</dbReference>
<dbReference type="Gene3D" id="1.20.120.530">
    <property type="entry name" value="GntR ligand-binding domain-like"/>
    <property type="match status" value="1"/>
</dbReference>
<dbReference type="PROSITE" id="PS50949">
    <property type="entry name" value="HTH_GNTR"/>
    <property type="match status" value="1"/>
</dbReference>
<dbReference type="InterPro" id="IPR036390">
    <property type="entry name" value="WH_DNA-bd_sf"/>
</dbReference>
<keyword evidence="2" id="KW-0238">DNA-binding</keyword>
<keyword evidence="6" id="KW-1185">Reference proteome</keyword>
<dbReference type="SUPFAM" id="SSF48008">
    <property type="entry name" value="GntR ligand-binding domain-like"/>
    <property type="match status" value="1"/>
</dbReference>
<evidence type="ECO:0000313" key="6">
    <source>
        <dbReference type="Proteomes" id="UP000001822"/>
    </source>
</evidence>
<keyword evidence="1" id="KW-0805">Transcription regulation</keyword>
<organism evidence="5 6">
    <name type="scientific">Cytophaga hutchinsonii (strain ATCC 33406 / DSM 1761 / CIP 103989 / NBRC 15051 / NCIMB 9469 / D465)</name>
    <dbReference type="NCBI Taxonomy" id="269798"/>
    <lineage>
        <taxon>Bacteria</taxon>
        <taxon>Pseudomonadati</taxon>
        <taxon>Bacteroidota</taxon>
        <taxon>Cytophagia</taxon>
        <taxon>Cytophagales</taxon>
        <taxon>Cytophagaceae</taxon>
        <taxon>Cytophaga</taxon>
    </lineage>
</organism>
<feature type="domain" description="HTH gntR-type" evidence="4">
    <location>
        <begin position="11"/>
        <end position="79"/>
    </location>
</feature>
<evidence type="ECO:0000256" key="1">
    <source>
        <dbReference type="ARBA" id="ARBA00023015"/>
    </source>
</evidence>
<evidence type="ECO:0000313" key="5">
    <source>
        <dbReference type="EMBL" id="ABG57656.1"/>
    </source>
</evidence>
<sequence length="222" mass="25305">MNYYSEKIEVVKLADQVAAKLQQLIGSGEYKKGDKIPTEPELMARFGVGRSTVRESVRILANAGLLSVLQGKGTFVQDTTVVAEPLHQRLRRANNKELNEVRHMLEITMVQKAAENRTEKEVKQMRTLLNQRRRAIEEQLQDECLNADIAFHVVIAEASKNQVLIDLYKTFSKVISEYFQTEYPDTKAYKRSQALHEKLCDAIATKESKKAAEYMSQILSLD</sequence>
<dbReference type="Pfam" id="PF07729">
    <property type="entry name" value="FCD"/>
    <property type="match status" value="1"/>
</dbReference>
<dbReference type="SMART" id="SM00345">
    <property type="entry name" value="HTH_GNTR"/>
    <property type="match status" value="1"/>
</dbReference>
<dbReference type="Pfam" id="PF00392">
    <property type="entry name" value="GntR"/>
    <property type="match status" value="1"/>
</dbReference>
<dbReference type="Proteomes" id="UP000001822">
    <property type="component" value="Chromosome"/>
</dbReference>